<feature type="domain" description="Carbohydrate kinase PfkB" evidence="12">
    <location>
        <begin position="14"/>
        <end position="296"/>
    </location>
</feature>
<proteinExistence type="inferred from homology"/>
<organism evidence="13 14">
    <name type="scientific">Kibdelosporangium persicum</name>
    <dbReference type="NCBI Taxonomy" id="2698649"/>
    <lineage>
        <taxon>Bacteria</taxon>
        <taxon>Bacillati</taxon>
        <taxon>Actinomycetota</taxon>
        <taxon>Actinomycetes</taxon>
        <taxon>Pseudonocardiales</taxon>
        <taxon>Pseudonocardiaceae</taxon>
        <taxon>Kibdelosporangium</taxon>
    </lineage>
</organism>
<protein>
    <recommendedName>
        <fullName evidence="3 11">1-phosphofructokinase</fullName>
        <shortName evidence="11">Fru1PK</shortName>
        <ecNumber evidence="2 11">2.7.1.56</ecNumber>
    </recommendedName>
    <alternativeName>
        <fullName evidence="8 11">Fructose 1-phosphate kinase</fullName>
    </alternativeName>
</protein>
<comment type="similarity">
    <text evidence="1 11">Belongs to the carbohydrate kinase PfkB family.</text>
</comment>
<dbReference type="InterPro" id="IPR011611">
    <property type="entry name" value="PfkB_dom"/>
</dbReference>
<evidence type="ECO:0000256" key="11">
    <source>
        <dbReference type="RuleBase" id="RU369061"/>
    </source>
</evidence>
<dbReference type="Pfam" id="PF00294">
    <property type="entry name" value="PfkB"/>
    <property type="match status" value="1"/>
</dbReference>
<evidence type="ECO:0000256" key="9">
    <source>
        <dbReference type="ARBA" id="ARBA00047745"/>
    </source>
</evidence>
<dbReference type="EC" id="2.7.1.56" evidence="2 11"/>
<dbReference type="InterPro" id="IPR017583">
    <property type="entry name" value="Tagatose/fructose_Pkinase"/>
</dbReference>
<keyword evidence="7 11" id="KW-0067">ATP-binding</keyword>
<dbReference type="NCBIfam" id="TIGR03168">
    <property type="entry name" value="1-PFK"/>
    <property type="match status" value="1"/>
</dbReference>
<dbReference type="Proteomes" id="UP000763557">
    <property type="component" value="Unassembled WGS sequence"/>
</dbReference>
<evidence type="ECO:0000313" key="14">
    <source>
        <dbReference type="Proteomes" id="UP000763557"/>
    </source>
</evidence>
<evidence type="ECO:0000256" key="1">
    <source>
        <dbReference type="ARBA" id="ARBA00010688"/>
    </source>
</evidence>
<evidence type="ECO:0000256" key="8">
    <source>
        <dbReference type="ARBA" id="ARBA00032802"/>
    </source>
</evidence>
<evidence type="ECO:0000256" key="6">
    <source>
        <dbReference type="ARBA" id="ARBA00022777"/>
    </source>
</evidence>
<dbReference type="PROSITE" id="PS00584">
    <property type="entry name" value="PFKB_KINASES_2"/>
    <property type="match status" value="1"/>
</dbReference>
<keyword evidence="5 11" id="KW-0547">Nucleotide-binding</keyword>
<keyword evidence="14" id="KW-1185">Reference proteome</keyword>
<accession>A0ABX2EV19</accession>
<name>A0ABX2EV19_9PSEU</name>
<evidence type="ECO:0000313" key="13">
    <source>
        <dbReference type="EMBL" id="NRN62812.1"/>
    </source>
</evidence>
<evidence type="ECO:0000256" key="5">
    <source>
        <dbReference type="ARBA" id="ARBA00022741"/>
    </source>
</evidence>
<evidence type="ECO:0000259" key="12">
    <source>
        <dbReference type="Pfam" id="PF00294"/>
    </source>
</evidence>
<evidence type="ECO:0000256" key="10">
    <source>
        <dbReference type="PIRNR" id="PIRNR000535"/>
    </source>
</evidence>
<dbReference type="NCBIfam" id="TIGR03828">
    <property type="entry name" value="pfkB"/>
    <property type="match status" value="1"/>
</dbReference>
<dbReference type="CDD" id="cd01164">
    <property type="entry name" value="FruK_PfkB_like"/>
    <property type="match status" value="1"/>
</dbReference>
<dbReference type="InterPro" id="IPR022463">
    <property type="entry name" value="1-PFruKinase"/>
</dbReference>
<evidence type="ECO:0000256" key="3">
    <source>
        <dbReference type="ARBA" id="ARBA00013596"/>
    </source>
</evidence>
<comment type="caution">
    <text evidence="13">The sequence shown here is derived from an EMBL/GenBank/DDBJ whole genome shotgun (WGS) entry which is preliminary data.</text>
</comment>
<dbReference type="PANTHER" id="PTHR46566:SF5">
    <property type="entry name" value="1-PHOSPHOFRUCTOKINASE"/>
    <property type="match status" value="1"/>
</dbReference>
<dbReference type="PANTHER" id="PTHR46566">
    <property type="entry name" value="1-PHOSPHOFRUCTOKINASE-RELATED"/>
    <property type="match status" value="1"/>
</dbReference>
<dbReference type="InterPro" id="IPR002173">
    <property type="entry name" value="Carboh/pur_kinase_PfkB_CS"/>
</dbReference>
<dbReference type="EMBL" id="JAAATY010000001">
    <property type="protein sequence ID" value="NRN62812.1"/>
    <property type="molecule type" value="Genomic_DNA"/>
</dbReference>
<comment type="catalytic activity">
    <reaction evidence="9 11">
        <text>beta-D-fructose 1-phosphate + ATP = beta-D-fructose 1,6-bisphosphate + ADP + H(+)</text>
        <dbReference type="Rhea" id="RHEA:14213"/>
        <dbReference type="ChEBI" id="CHEBI:15378"/>
        <dbReference type="ChEBI" id="CHEBI:30616"/>
        <dbReference type="ChEBI" id="CHEBI:32966"/>
        <dbReference type="ChEBI" id="CHEBI:138881"/>
        <dbReference type="ChEBI" id="CHEBI:456216"/>
        <dbReference type="EC" id="2.7.1.56"/>
    </reaction>
</comment>
<sequence length="320" mass="32819">MEVATSVIVTVTANPSIDRTVEVGALVRGGLHRATAVHVQPGGKGINVARALVCNGIKARAVVPAGGAEGEQLISLLSDYSIDVVRVPTLGPVRMNVSVIEPDATVTKLNEPGARLTEQECRALADAVITASHKASCVILAGSLPPGVHHGFYADLINRLSGEDIRVVVDTSGPALRAAVAAGPALIKPNHHELEEAVQRPLSTLQDVIDAAQELRAAGAQAVLASLGRDGAVLVDENGTWHAEAPVVLARSSVGAGDAMLAGFLAAGGKGQAALVSAVAWGAAAVSLPGSTMPRPDDLRPHLVEVHPRIKAGRELRGDN</sequence>
<comment type="function">
    <text evidence="11">Catalyzes the ATP-dependent phosphorylation of fructose-l-phosphate to fructose-l,6-bisphosphate.</text>
</comment>
<keyword evidence="6 11" id="KW-0418">Kinase</keyword>
<reference evidence="13 14" key="1">
    <citation type="submission" date="2020-01" db="EMBL/GenBank/DDBJ databases">
        <title>Kibdelosporangium persica a novel Actinomycetes from a hot desert in Iran.</title>
        <authorList>
            <person name="Safaei N."/>
            <person name="Zaburannyi N."/>
            <person name="Mueller R."/>
            <person name="Wink J."/>
        </authorList>
    </citation>
    <scope>NUCLEOTIDE SEQUENCE [LARGE SCALE GENOMIC DNA]</scope>
    <source>
        <strain evidence="13 14">4NS15</strain>
    </source>
</reference>
<evidence type="ECO:0000256" key="2">
    <source>
        <dbReference type="ARBA" id="ARBA00012131"/>
    </source>
</evidence>
<evidence type="ECO:0000256" key="7">
    <source>
        <dbReference type="ARBA" id="ARBA00022840"/>
    </source>
</evidence>
<keyword evidence="4 10" id="KW-0808">Transferase</keyword>
<dbReference type="PIRSF" id="PIRSF000535">
    <property type="entry name" value="1PFK/6PFK/LacC"/>
    <property type="match status" value="1"/>
</dbReference>
<evidence type="ECO:0000256" key="4">
    <source>
        <dbReference type="ARBA" id="ARBA00022679"/>
    </source>
</evidence>
<gene>
    <name evidence="13" type="ORF">GC106_130</name>
</gene>